<dbReference type="PROSITE" id="PS50936">
    <property type="entry name" value="ENGC_GTPASE"/>
    <property type="match status" value="1"/>
</dbReference>
<evidence type="ECO:0000256" key="8">
    <source>
        <dbReference type="ARBA" id="ARBA00022884"/>
    </source>
</evidence>
<dbReference type="Pfam" id="PF03193">
    <property type="entry name" value="RsgA_GTPase"/>
    <property type="match status" value="1"/>
</dbReference>
<evidence type="ECO:0000259" key="12">
    <source>
        <dbReference type="PROSITE" id="PS51721"/>
    </source>
</evidence>
<dbReference type="PANTHER" id="PTHR32120:SF10">
    <property type="entry name" value="SMALL RIBOSOMAL SUBUNIT BIOGENESIS GTPASE RSGA"/>
    <property type="match status" value="1"/>
</dbReference>
<keyword evidence="7 10" id="KW-0862">Zinc</keyword>
<evidence type="ECO:0000256" key="10">
    <source>
        <dbReference type="HAMAP-Rule" id="MF_01820"/>
    </source>
</evidence>
<evidence type="ECO:0000313" key="13">
    <source>
        <dbReference type="EMBL" id="MFB9752010.1"/>
    </source>
</evidence>
<feature type="domain" description="CP-type G" evidence="12">
    <location>
        <begin position="104"/>
        <end position="259"/>
    </location>
</feature>
<comment type="cofactor">
    <cofactor evidence="10">
        <name>Zn(2+)</name>
        <dbReference type="ChEBI" id="CHEBI:29105"/>
    </cofactor>
    <text evidence="10">Binds 1 zinc ion per subunit.</text>
</comment>
<feature type="binding site" evidence="10">
    <location>
        <position position="289"/>
    </location>
    <ligand>
        <name>Zn(2+)</name>
        <dbReference type="ChEBI" id="CHEBI:29105"/>
    </ligand>
</feature>
<protein>
    <recommendedName>
        <fullName evidence="10">Small ribosomal subunit biogenesis GTPase RsgA</fullName>
        <ecNumber evidence="10">3.6.1.-</ecNumber>
    </recommendedName>
</protein>
<comment type="similarity">
    <text evidence="10">Belongs to the TRAFAC class YlqF/YawG GTPase family. RsgA subfamily.</text>
</comment>
<feature type="binding site" evidence="10">
    <location>
        <position position="287"/>
    </location>
    <ligand>
        <name>Zn(2+)</name>
        <dbReference type="ChEBI" id="CHEBI:29105"/>
    </ligand>
</feature>
<dbReference type="Proteomes" id="UP001589619">
    <property type="component" value="Unassembled WGS sequence"/>
</dbReference>
<feature type="binding site" evidence="10">
    <location>
        <position position="295"/>
    </location>
    <ligand>
        <name>Zn(2+)</name>
        <dbReference type="ChEBI" id="CHEBI:29105"/>
    </ligand>
</feature>
<comment type="caution">
    <text evidence="13">The sequence shown here is derived from an EMBL/GenBank/DDBJ whole genome shotgun (WGS) entry which is preliminary data.</text>
</comment>
<name>A0ABV5VUM8_9BACL</name>
<dbReference type="EC" id="3.6.1.-" evidence="10"/>
<dbReference type="CDD" id="cd01854">
    <property type="entry name" value="YjeQ_EngC"/>
    <property type="match status" value="1"/>
</dbReference>
<comment type="subcellular location">
    <subcellularLocation>
        <location evidence="10">Cytoplasm</location>
    </subcellularLocation>
</comment>
<evidence type="ECO:0000313" key="14">
    <source>
        <dbReference type="Proteomes" id="UP001589619"/>
    </source>
</evidence>
<evidence type="ECO:0000256" key="7">
    <source>
        <dbReference type="ARBA" id="ARBA00022833"/>
    </source>
</evidence>
<dbReference type="Gene3D" id="2.40.50.140">
    <property type="entry name" value="Nucleic acid-binding proteins"/>
    <property type="match status" value="1"/>
</dbReference>
<dbReference type="RefSeq" id="WP_344915740.1">
    <property type="nucleotide sequence ID" value="NZ_BAAAYO010000017.1"/>
</dbReference>
<evidence type="ECO:0000256" key="1">
    <source>
        <dbReference type="ARBA" id="ARBA00022490"/>
    </source>
</evidence>
<feature type="binding site" evidence="10">
    <location>
        <position position="282"/>
    </location>
    <ligand>
        <name>Zn(2+)</name>
        <dbReference type="ChEBI" id="CHEBI:29105"/>
    </ligand>
</feature>
<dbReference type="InterPro" id="IPR027417">
    <property type="entry name" value="P-loop_NTPase"/>
</dbReference>
<dbReference type="PROSITE" id="PS51721">
    <property type="entry name" value="G_CP"/>
    <property type="match status" value="1"/>
</dbReference>
<evidence type="ECO:0000256" key="9">
    <source>
        <dbReference type="ARBA" id="ARBA00023134"/>
    </source>
</evidence>
<dbReference type="PANTHER" id="PTHR32120">
    <property type="entry name" value="SMALL RIBOSOMAL SUBUNIT BIOGENESIS GTPASE RSGA"/>
    <property type="match status" value="1"/>
</dbReference>
<keyword evidence="1 10" id="KW-0963">Cytoplasm</keyword>
<feature type="binding site" evidence="10">
    <location>
        <begin position="201"/>
        <end position="209"/>
    </location>
    <ligand>
        <name>GTP</name>
        <dbReference type="ChEBI" id="CHEBI:37565"/>
    </ligand>
</feature>
<keyword evidence="3 10" id="KW-0479">Metal-binding</keyword>
<keyword evidence="14" id="KW-1185">Reference proteome</keyword>
<gene>
    <name evidence="10 13" type="primary">rsgA</name>
    <name evidence="13" type="ORF">ACFFNY_10630</name>
</gene>
<keyword evidence="4 10" id="KW-0699">rRNA-binding</keyword>
<evidence type="ECO:0000259" key="11">
    <source>
        <dbReference type="PROSITE" id="PS50936"/>
    </source>
</evidence>
<dbReference type="Gene3D" id="3.40.50.300">
    <property type="entry name" value="P-loop containing nucleotide triphosphate hydrolases"/>
    <property type="match status" value="1"/>
</dbReference>
<keyword evidence="8 10" id="KW-0694">RNA-binding</keyword>
<comment type="subunit">
    <text evidence="10">Monomer. Associates with 30S ribosomal subunit, binds 16S rRNA.</text>
</comment>
<dbReference type="InterPro" id="IPR030378">
    <property type="entry name" value="G_CP_dom"/>
</dbReference>
<evidence type="ECO:0000256" key="5">
    <source>
        <dbReference type="ARBA" id="ARBA00022741"/>
    </source>
</evidence>
<evidence type="ECO:0000256" key="6">
    <source>
        <dbReference type="ARBA" id="ARBA00022801"/>
    </source>
</evidence>
<feature type="domain" description="EngC GTPase" evidence="11">
    <location>
        <begin position="110"/>
        <end position="257"/>
    </location>
</feature>
<dbReference type="NCBIfam" id="TIGR00157">
    <property type="entry name" value="ribosome small subunit-dependent GTPase A"/>
    <property type="match status" value="1"/>
</dbReference>
<keyword evidence="9 10" id="KW-0342">GTP-binding</keyword>
<dbReference type="InterPro" id="IPR010914">
    <property type="entry name" value="RsgA_GTPase_dom"/>
</dbReference>
<keyword evidence="6 10" id="KW-0378">Hydrolase</keyword>
<dbReference type="SUPFAM" id="SSF52540">
    <property type="entry name" value="P-loop containing nucleoside triphosphate hydrolases"/>
    <property type="match status" value="1"/>
</dbReference>
<keyword evidence="5 10" id="KW-0547">Nucleotide-binding</keyword>
<organism evidence="13 14">
    <name type="scientific">Paenibacillus hodogayensis</name>
    <dbReference type="NCBI Taxonomy" id="279208"/>
    <lineage>
        <taxon>Bacteria</taxon>
        <taxon>Bacillati</taxon>
        <taxon>Bacillota</taxon>
        <taxon>Bacilli</taxon>
        <taxon>Bacillales</taxon>
        <taxon>Paenibacillaceae</taxon>
        <taxon>Paenibacillus</taxon>
    </lineage>
</organism>
<dbReference type="Gene3D" id="1.10.40.50">
    <property type="entry name" value="Probable gtpase engc, domain 3"/>
    <property type="match status" value="1"/>
</dbReference>
<feature type="binding site" evidence="10">
    <location>
        <begin position="149"/>
        <end position="152"/>
    </location>
    <ligand>
        <name>GTP</name>
        <dbReference type="ChEBI" id="CHEBI:37565"/>
    </ligand>
</feature>
<dbReference type="EMBL" id="JBHMAG010000008">
    <property type="protein sequence ID" value="MFB9752010.1"/>
    <property type="molecule type" value="Genomic_DNA"/>
</dbReference>
<dbReference type="SUPFAM" id="SSF50249">
    <property type="entry name" value="Nucleic acid-binding proteins"/>
    <property type="match status" value="1"/>
</dbReference>
<dbReference type="InterPro" id="IPR004881">
    <property type="entry name" value="Ribosome_biogen_GTPase_RsgA"/>
</dbReference>
<keyword evidence="2 10" id="KW-0690">Ribosome biogenesis</keyword>
<sequence length="355" mass="39601">MNLQQLGWTPSWETAFQPYRTKNLVPGRIALEHKHMYRVYTEQGDFLAEVSGKLRHEALERADYPAVGDWVALTERIEEGRATIHAVLPRTSKFSRRAAGSVPEEQIVASNVDTVFLVNALNQDYNLRRIERYLTLAWESGANPVLVLTKADLCGDVDAAVREAEAVAMGVPVHAVHALSIEGLQALAPYIGQGKTVALLGSSGAGKSTLVNRLYGRDVQATGVIREDDDRGKHTTTHRELVVLPTGALLIDTPGMRELQLWEADEGISASFHDIEELAERCRFPDCKHQKEPGCAVNAGLADGTLERSRYDNYVKLQKELDYLARKENRTLQAAEKAKWKKIHKAQRAQYNNDH</sequence>
<comment type="function">
    <text evidence="10">One of several proteins that assist in the late maturation steps of the functional core of the 30S ribosomal subunit. Helps release RbfA from mature subunits. May play a role in the assembly of ribosomal proteins into the subunit. Circularly permuted GTPase that catalyzes slow GTP hydrolysis, GTPase activity is stimulated by the 30S ribosomal subunit.</text>
</comment>
<evidence type="ECO:0000256" key="4">
    <source>
        <dbReference type="ARBA" id="ARBA00022730"/>
    </source>
</evidence>
<reference evidence="13 14" key="1">
    <citation type="submission" date="2024-09" db="EMBL/GenBank/DDBJ databases">
        <authorList>
            <person name="Sun Q."/>
            <person name="Mori K."/>
        </authorList>
    </citation>
    <scope>NUCLEOTIDE SEQUENCE [LARGE SCALE GENOMIC DNA]</scope>
    <source>
        <strain evidence="13 14">JCM 12520</strain>
    </source>
</reference>
<evidence type="ECO:0000256" key="2">
    <source>
        <dbReference type="ARBA" id="ARBA00022517"/>
    </source>
</evidence>
<evidence type="ECO:0000256" key="3">
    <source>
        <dbReference type="ARBA" id="ARBA00022723"/>
    </source>
</evidence>
<dbReference type="InterPro" id="IPR012340">
    <property type="entry name" value="NA-bd_OB-fold"/>
</dbReference>
<proteinExistence type="inferred from homology"/>
<dbReference type="HAMAP" id="MF_01820">
    <property type="entry name" value="GTPase_RsgA"/>
    <property type="match status" value="1"/>
</dbReference>
<accession>A0ABV5VUM8</accession>